<dbReference type="GeneID" id="105225489"/>
<reference evidence="4" key="1">
    <citation type="journal article" date="2014" name="BMC Genomics">
        <title>Characterizing the developmental transcriptome of the oriental fruit fly, Bactrocera dorsalis (Diptera: Tephritidae) through comparative genomic analysis with Drosophila melanogaster utilizing modENCODE datasets.</title>
        <authorList>
            <person name="Geib S.M."/>
            <person name="Calla B."/>
            <person name="Hall B."/>
            <person name="Hou S."/>
            <person name="Manoukis N.C."/>
        </authorList>
    </citation>
    <scope>NUCLEOTIDE SEQUENCE</scope>
    <source>
        <strain evidence="4">Punador</strain>
    </source>
</reference>
<feature type="compositionally biased region" description="Basic and acidic residues" evidence="2">
    <location>
        <begin position="144"/>
        <end position="156"/>
    </location>
</feature>
<dbReference type="PROSITE" id="PS51031">
    <property type="entry name" value="BESS"/>
    <property type="match status" value="1"/>
</dbReference>
<proteinExistence type="predicted"/>
<evidence type="ECO:0000256" key="2">
    <source>
        <dbReference type="SAM" id="MobiDB-lite"/>
    </source>
</evidence>
<dbReference type="GO" id="GO:0045893">
    <property type="term" value="P:positive regulation of DNA-templated transcription"/>
    <property type="evidence" value="ECO:0007669"/>
    <property type="project" value="TreeGrafter"/>
</dbReference>
<evidence type="ECO:0000256" key="1">
    <source>
        <dbReference type="PROSITE-ProRule" id="PRU00371"/>
    </source>
</evidence>
<dbReference type="EMBL" id="GAKP01005746">
    <property type="protein sequence ID" value="JAC53206.1"/>
    <property type="molecule type" value="Transcribed_RNA"/>
</dbReference>
<dbReference type="InterPro" id="IPR004210">
    <property type="entry name" value="BESS_motif"/>
</dbReference>
<organism evidence="4">
    <name type="scientific">Bactrocera dorsalis</name>
    <name type="common">Oriental fruit fly</name>
    <name type="synonym">Dacus dorsalis</name>
    <dbReference type="NCBI Taxonomy" id="27457"/>
    <lineage>
        <taxon>Eukaryota</taxon>
        <taxon>Metazoa</taxon>
        <taxon>Ecdysozoa</taxon>
        <taxon>Arthropoda</taxon>
        <taxon>Hexapoda</taxon>
        <taxon>Insecta</taxon>
        <taxon>Pterygota</taxon>
        <taxon>Neoptera</taxon>
        <taxon>Endopterygota</taxon>
        <taxon>Diptera</taxon>
        <taxon>Brachycera</taxon>
        <taxon>Muscomorpha</taxon>
        <taxon>Tephritoidea</taxon>
        <taxon>Tephritidae</taxon>
        <taxon>Bactrocera</taxon>
        <taxon>Bactrocera</taxon>
    </lineage>
</organism>
<dbReference type="AlphaFoldDB" id="A0A034WCE0"/>
<dbReference type="OrthoDB" id="6081971at2759"/>
<dbReference type="PANTHER" id="PTHR22666">
    <property type="entry name" value="MYB_SANT-LIKE DNA-BINDING DOMAIN-CONTAINING PROTEIN 1"/>
    <property type="match status" value="1"/>
</dbReference>
<dbReference type="PANTHER" id="PTHR22666:SF3">
    <property type="entry name" value="MYB_SANT-LIKE DNA-BINDING DOMAIN-CONTAINING PROTEIN 1"/>
    <property type="match status" value="1"/>
</dbReference>
<dbReference type="InterPro" id="IPR026095">
    <property type="entry name" value="Myb/SANT-like_DNA-bd_dom_prot"/>
</dbReference>
<keyword evidence="1" id="KW-0539">Nucleus</keyword>
<protein>
    <recommendedName>
        <fullName evidence="3">BESS domain-containing protein</fullName>
    </recommendedName>
</protein>
<feature type="region of interest" description="Disordered" evidence="2">
    <location>
        <begin position="144"/>
        <end position="185"/>
    </location>
</feature>
<sequence>MSSKTIYCKPYKDDEEEIKTSIKRRNRWTEDSERLFLQLWRDNLDELRACKKNSHILMEIVVEMELQGFKYSLIEMKTKMHNMTSKYRRERIEVRTTGIPSLWEHYDEMDSLITEYENDRRNSLDIDHSNVKKIKFDHEKPFLMPEKNHNTRRDSKSSCNDKNFDTLSESDNSVEKNVGHNGEDTAELNNFSMSVRENLKSTKNSVCNNYCSKVQNTNRSIVVETNGHDDMDLFFLSMAKTVRKLQHHVQVHLKRKICNLVFEAELKDLNPNNVDGNDL</sequence>
<dbReference type="InterPro" id="IPR044822">
    <property type="entry name" value="Myb_DNA-bind_4"/>
</dbReference>
<accession>A0A034WCE0</accession>
<evidence type="ECO:0000313" key="4">
    <source>
        <dbReference type="EMBL" id="JAC53206.1"/>
    </source>
</evidence>
<dbReference type="RefSeq" id="XP_011202273.2">
    <property type="nucleotide sequence ID" value="XM_011203971.4"/>
</dbReference>
<feature type="compositionally biased region" description="Basic and acidic residues" evidence="2">
    <location>
        <begin position="173"/>
        <end position="183"/>
    </location>
</feature>
<feature type="domain" description="BESS" evidence="3">
    <location>
        <begin position="228"/>
        <end position="267"/>
    </location>
</feature>
<dbReference type="GO" id="GO:0003677">
    <property type="term" value="F:DNA binding"/>
    <property type="evidence" value="ECO:0007669"/>
    <property type="project" value="InterPro"/>
</dbReference>
<dbReference type="Pfam" id="PF13837">
    <property type="entry name" value="Myb_DNA-bind_4"/>
    <property type="match status" value="1"/>
</dbReference>
<feature type="compositionally biased region" description="Polar residues" evidence="2">
    <location>
        <begin position="157"/>
        <end position="171"/>
    </location>
</feature>
<dbReference type="Gene3D" id="1.10.10.60">
    <property type="entry name" value="Homeodomain-like"/>
    <property type="match status" value="1"/>
</dbReference>
<dbReference type="KEGG" id="bdr:105225489"/>
<comment type="subcellular location">
    <subcellularLocation>
        <location evidence="1">Nucleus</location>
    </subcellularLocation>
</comment>
<dbReference type="GO" id="GO:0016604">
    <property type="term" value="C:nuclear body"/>
    <property type="evidence" value="ECO:0007669"/>
    <property type="project" value="TreeGrafter"/>
</dbReference>
<name>A0A034WCE0_BACDO</name>
<evidence type="ECO:0000259" key="3">
    <source>
        <dbReference type="PROSITE" id="PS51031"/>
    </source>
</evidence>